<gene>
    <name evidence="1" type="ORF">DSO57_1001350</name>
</gene>
<name>A0ACC2SY10_9FUNG</name>
<protein>
    <submittedName>
        <fullName evidence="1">Uncharacterized protein</fullName>
    </submittedName>
</protein>
<comment type="caution">
    <text evidence="1">The sequence shown here is derived from an EMBL/GenBank/DDBJ whole genome shotgun (WGS) entry which is preliminary data.</text>
</comment>
<organism evidence="1 2">
    <name type="scientific">Entomophthora muscae</name>
    <dbReference type="NCBI Taxonomy" id="34485"/>
    <lineage>
        <taxon>Eukaryota</taxon>
        <taxon>Fungi</taxon>
        <taxon>Fungi incertae sedis</taxon>
        <taxon>Zoopagomycota</taxon>
        <taxon>Entomophthoromycotina</taxon>
        <taxon>Entomophthoromycetes</taxon>
        <taxon>Entomophthorales</taxon>
        <taxon>Entomophthoraceae</taxon>
        <taxon>Entomophthora</taxon>
    </lineage>
</organism>
<keyword evidence="2" id="KW-1185">Reference proteome</keyword>
<reference evidence="1" key="1">
    <citation type="submission" date="2022-04" db="EMBL/GenBank/DDBJ databases">
        <title>Genome of the entomopathogenic fungus Entomophthora muscae.</title>
        <authorList>
            <person name="Elya C."/>
            <person name="Lovett B.R."/>
            <person name="Lee E."/>
            <person name="Macias A.M."/>
            <person name="Hajek A.E."/>
            <person name="De Bivort B.L."/>
            <person name="Kasson M.T."/>
            <person name="De Fine Licht H.H."/>
            <person name="Stajich J.E."/>
        </authorList>
    </citation>
    <scope>NUCLEOTIDE SEQUENCE</scope>
    <source>
        <strain evidence="1">Berkeley</strain>
    </source>
</reference>
<proteinExistence type="predicted"/>
<evidence type="ECO:0000313" key="1">
    <source>
        <dbReference type="EMBL" id="KAJ9067237.1"/>
    </source>
</evidence>
<accession>A0ACC2SY10</accession>
<evidence type="ECO:0000313" key="2">
    <source>
        <dbReference type="Proteomes" id="UP001165960"/>
    </source>
</evidence>
<sequence length="128" mass="14253">MGGYMETSNAEQDASLYLDIALYQVPEVPVDKINLDITGTMDVQSLMDVLMQDYKSIGDNQKDRNYTLFNTANVRANLAKKGMGFEPPHPAAKQKQGRPQSLLGDSNPQPPTRADKGQFKLPWPIWAV</sequence>
<dbReference type="Proteomes" id="UP001165960">
    <property type="component" value="Unassembled WGS sequence"/>
</dbReference>
<dbReference type="EMBL" id="QTSX02004263">
    <property type="protein sequence ID" value="KAJ9067237.1"/>
    <property type="molecule type" value="Genomic_DNA"/>
</dbReference>